<dbReference type="OrthoDB" id="1405469at2759"/>
<evidence type="ECO:0000313" key="2">
    <source>
        <dbReference type="Proteomes" id="UP000268093"/>
    </source>
</evidence>
<gene>
    <name evidence="1" type="ORF">BC936DRAFT_146409</name>
</gene>
<reference evidence="1 2" key="1">
    <citation type="journal article" date="2018" name="New Phytol.">
        <title>Phylogenomics of Endogonaceae and evolution of mycorrhizas within Mucoromycota.</title>
        <authorList>
            <person name="Chang Y."/>
            <person name="Desiro A."/>
            <person name="Na H."/>
            <person name="Sandor L."/>
            <person name="Lipzen A."/>
            <person name="Clum A."/>
            <person name="Barry K."/>
            <person name="Grigoriev I.V."/>
            <person name="Martin F.M."/>
            <person name="Stajich J.E."/>
            <person name="Smith M.E."/>
            <person name="Bonito G."/>
            <person name="Spatafora J.W."/>
        </authorList>
    </citation>
    <scope>NUCLEOTIDE SEQUENCE [LARGE SCALE GENOMIC DNA]</scope>
    <source>
        <strain evidence="1 2">GMNB39</strain>
    </source>
</reference>
<evidence type="ECO:0000313" key="1">
    <source>
        <dbReference type="EMBL" id="RUP46898.1"/>
    </source>
</evidence>
<accession>A0A433D7Q6</accession>
<dbReference type="EMBL" id="RBNI01005252">
    <property type="protein sequence ID" value="RUP46898.1"/>
    <property type="molecule type" value="Genomic_DNA"/>
</dbReference>
<name>A0A433D7Q6_9FUNG</name>
<proteinExistence type="predicted"/>
<keyword evidence="2" id="KW-1185">Reference proteome</keyword>
<protein>
    <submittedName>
        <fullName evidence="1">Uncharacterized protein</fullName>
    </submittedName>
</protein>
<dbReference type="AlphaFoldDB" id="A0A433D7Q6"/>
<sequence length="59" mass="6341">MQSHAQATPCSLLVHSAQTPLVPPSFYYAFSCRVTVPMHAGLITAYPSSGPPHDAMLRT</sequence>
<dbReference type="Proteomes" id="UP000268093">
    <property type="component" value="Unassembled WGS sequence"/>
</dbReference>
<comment type="caution">
    <text evidence="1">The sequence shown here is derived from an EMBL/GenBank/DDBJ whole genome shotgun (WGS) entry which is preliminary data.</text>
</comment>
<organism evidence="1 2">
    <name type="scientific">Jimgerdemannia flammicorona</name>
    <dbReference type="NCBI Taxonomy" id="994334"/>
    <lineage>
        <taxon>Eukaryota</taxon>
        <taxon>Fungi</taxon>
        <taxon>Fungi incertae sedis</taxon>
        <taxon>Mucoromycota</taxon>
        <taxon>Mucoromycotina</taxon>
        <taxon>Endogonomycetes</taxon>
        <taxon>Endogonales</taxon>
        <taxon>Endogonaceae</taxon>
        <taxon>Jimgerdemannia</taxon>
    </lineage>
</organism>